<keyword evidence="3" id="KW-1185">Reference proteome</keyword>
<keyword evidence="1" id="KW-0732">Signal</keyword>
<gene>
    <name evidence="2" type="ORF">BKA23_0650</name>
</gene>
<comment type="caution">
    <text evidence="2">The sequence shown here is derived from an EMBL/GenBank/DDBJ whole genome shotgun (WGS) entry which is preliminary data.</text>
</comment>
<name>A0A561E8C3_9MICO</name>
<feature type="signal peptide" evidence="1">
    <location>
        <begin position="1"/>
        <end position="27"/>
    </location>
</feature>
<dbReference type="InterPro" id="IPR017850">
    <property type="entry name" value="Alkaline_phosphatase_core_sf"/>
</dbReference>
<dbReference type="SUPFAM" id="SSF53649">
    <property type="entry name" value="Alkaline phosphatase-like"/>
    <property type="match status" value="1"/>
</dbReference>
<dbReference type="AlphaFoldDB" id="A0A561E8C3"/>
<feature type="chain" id="PRO_5021984236" description="Phosphoesterase family protein" evidence="1">
    <location>
        <begin position="28"/>
        <end position="713"/>
    </location>
</feature>
<sequence length="713" mass="74823">MRNAIVAATAVAALAAGGVGVGAAAQAAQTPARHTATPSSPSSPTNCQLANGIKHVVQVDFDNVHLTRDNPNVASDLEQMPALLNFMKSQGVLMTNTHDDLVHTGTNMISDMTGLYPDRDAITQSNSGDYYDPSGATHPDSSFAYWTDSVYDPSGGMTDQRYNMDYLPSRTQAAPKKSINVPAPWVPFTEAGCNVGEVGSPNTVLENTTSDVTKVFGAGSPQAAEAATNPTKAQADMVGFAVHCAKTSRLCASGETDALPDEPGGYAGYKALFGAAQIQPVISPSGPVRSTDGKIIADPTGNPGFPGFDSETPNNSLGYGAQMLEHGVQDVNIYVSDAHGDHTAANTGDMGPGQQTFTQQLASYNAAFATFFARLKKDGITPANTLFTFTTDEGDHFAGTAPTPANCTGTPGNYCNYKTRSEVDVNLPGLLATQAGNTTPFAIHDDPAPALWVEGNPARNSSTVRALDHAIAKVKFTNPYTAKSEPVAYSMADTAEEKILHFVSADAARTPTLTLFSGEDSYVGSGAANCNSSCVYTSQGYAWNHGGDWSDMQDIWAGYVGPGISARGTNTTFTDQVDMRPTIMTLTGLRDSYQVDGVPLLPIISPKVLSPQVRAHEKQLIALSAAYKQLTAPTGQFAMATLKMSTAALTSTSPGDSTYINTEKTLTGLCFARDSLAQQMEASILGAIEGRGGFSSGNVQSLTSRSNGMLRTS</sequence>
<evidence type="ECO:0008006" key="4">
    <source>
        <dbReference type="Google" id="ProtNLM"/>
    </source>
</evidence>
<dbReference type="EMBL" id="VIVQ01000001">
    <property type="protein sequence ID" value="TWE11857.1"/>
    <property type="molecule type" value="Genomic_DNA"/>
</dbReference>
<dbReference type="OrthoDB" id="8170501at2"/>
<evidence type="ECO:0000313" key="2">
    <source>
        <dbReference type="EMBL" id="TWE11857.1"/>
    </source>
</evidence>
<dbReference type="Proteomes" id="UP000318297">
    <property type="component" value="Unassembled WGS sequence"/>
</dbReference>
<accession>A0A561E8C3</accession>
<evidence type="ECO:0000256" key="1">
    <source>
        <dbReference type="SAM" id="SignalP"/>
    </source>
</evidence>
<evidence type="ECO:0000313" key="3">
    <source>
        <dbReference type="Proteomes" id="UP000318297"/>
    </source>
</evidence>
<dbReference type="Gene3D" id="3.40.720.10">
    <property type="entry name" value="Alkaline Phosphatase, subunit A"/>
    <property type="match status" value="1"/>
</dbReference>
<reference evidence="2 3" key="1">
    <citation type="submission" date="2019-06" db="EMBL/GenBank/DDBJ databases">
        <title>Sequencing the genomes of 1000 actinobacteria strains.</title>
        <authorList>
            <person name="Klenk H.-P."/>
        </authorList>
    </citation>
    <scope>NUCLEOTIDE SEQUENCE [LARGE SCALE GENOMIC DNA]</scope>
    <source>
        <strain evidence="2 3">DSM 19560</strain>
    </source>
</reference>
<protein>
    <recommendedName>
        <fullName evidence="4">Phosphoesterase family protein</fullName>
    </recommendedName>
</protein>
<organism evidence="2 3">
    <name type="scientific">Rudaeicoccus suwonensis</name>
    <dbReference type="NCBI Taxonomy" id="657409"/>
    <lineage>
        <taxon>Bacteria</taxon>
        <taxon>Bacillati</taxon>
        <taxon>Actinomycetota</taxon>
        <taxon>Actinomycetes</taxon>
        <taxon>Micrococcales</taxon>
        <taxon>Dermacoccaceae</taxon>
        <taxon>Rudaeicoccus</taxon>
    </lineage>
</organism>
<dbReference type="RefSeq" id="WP_145225402.1">
    <property type="nucleotide sequence ID" value="NZ_VIVQ01000001.1"/>
</dbReference>
<proteinExistence type="predicted"/>